<accession>A0AAV5SAA7</accession>
<dbReference type="AlphaFoldDB" id="A0AAV5SAA7"/>
<evidence type="ECO:0000313" key="2">
    <source>
        <dbReference type="EMBL" id="GMS78044.1"/>
    </source>
</evidence>
<evidence type="ECO:0000313" key="3">
    <source>
        <dbReference type="Proteomes" id="UP001432027"/>
    </source>
</evidence>
<feature type="region of interest" description="Disordered" evidence="1">
    <location>
        <begin position="85"/>
        <end position="121"/>
    </location>
</feature>
<name>A0AAV5SAA7_9BILA</name>
<organism evidence="2 3">
    <name type="scientific">Pristionchus entomophagus</name>
    <dbReference type="NCBI Taxonomy" id="358040"/>
    <lineage>
        <taxon>Eukaryota</taxon>
        <taxon>Metazoa</taxon>
        <taxon>Ecdysozoa</taxon>
        <taxon>Nematoda</taxon>
        <taxon>Chromadorea</taxon>
        <taxon>Rhabditida</taxon>
        <taxon>Rhabditina</taxon>
        <taxon>Diplogasteromorpha</taxon>
        <taxon>Diplogasteroidea</taxon>
        <taxon>Neodiplogasteridae</taxon>
        <taxon>Pristionchus</taxon>
    </lineage>
</organism>
<evidence type="ECO:0008006" key="4">
    <source>
        <dbReference type="Google" id="ProtNLM"/>
    </source>
</evidence>
<protein>
    <recommendedName>
        <fullName evidence="4">Meiosis-specific nuclear structural protein 1</fullName>
    </recommendedName>
</protein>
<proteinExistence type="predicted"/>
<keyword evidence="3" id="KW-1185">Reference proteome</keyword>
<dbReference type="EMBL" id="BTSX01000001">
    <property type="protein sequence ID" value="GMS78044.1"/>
    <property type="molecule type" value="Genomic_DNA"/>
</dbReference>
<reference evidence="2" key="1">
    <citation type="submission" date="2023-10" db="EMBL/GenBank/DDBJ databases">
        <title>Genome assembly of Pristionchus species.</title>
        <authorList>
            <person name="Yoshida K."/>
            <person name="Sommer R.J."/>
        </authorList>
    </citation>
    <scope>NUCLEOTIDE SEQUENCE</scope>
    <source>
        <strain evidence="2">RS0144</strain>
    </source>
</reference>
<feature type="non-terminal residue" evidence="2">
    <location>
        <position position="1"/>
    </location>
</feature>
<feature type="non-terminal residue" evidence="2">
    <location>
        <position position="121"/>
    </location>
</feature>
<gene>
    <name evidence="2" type="ORF">PENTCL1PPCAC_219</name>
</gene>
<sequence>HEAAQLQAQRDREMHEKLMEIQRKNQEKQTALHEQMLEQQQVSFRNPRMVYNFDCMLKESAAANLILVQENHERQRLILKEAEDKRLESERIARENEIRLREENEQKRDKEREDARNREDR</sequence>
<evidence type="ECO:0000256" key="1">
    <source>
        <dbReference type="SAM" id="MobiDB-lite"/>
    </source>
</evidence>
<dbReference type="Proteomes" id="UP001432027">
    <property type="component" value="Unassembled WGS sequence"/>
</dbReference>
<comment type="caution">
    <text evidence="2">The sequence shown here is derived from an EMBL/GenBank/DDBJ whole genome shotgun (WGS) entry which is preliminary data.</text>
</comment>